<protein>
    <submittedName>
        <fullName evidence="2">Uncharacterized protein</fullName>
    </submittedName>
</protein>
<dbReference type="Pfam" id="PF06355">
    <property type="entry name" value="Aegerolysin"/>
    <property type="match status" value="1"/>
</dbReference>
<comment type="similarity">
    <text evidence="1">Belongs to the aegerolysin family.</text>
</comment>
<evidence type="ECO:0000313" key="3">
    <source>
        <dbReference type="Proteomes" id="UP000277212"/>
    </source>
</evidence>
<comment type="caution">
    <text evidence="2">The sequence shown here is derived from an EMBL/GenBank/DDBJ whole genome shotgun (WGS) entry which is preliminary data.</text>
</comment>
<dbReference type="Proteomes" id="UP000277212">
    <property type="component" value="Unassembled WGS sequence"/>
</dbReference>
<keyword evidence="3" id="KW-1185">Reference proteome</keyword>
<dbReference type="OrthoDB" id="2727348at2759"/>
<dbReference type="EMBL" id="NKUJ01000002">
    <property type="protein sequence ID" value="RMJ20042.1"/>
    <property type="molecule type" value="Genomic_DNA"/>
</dbReference>
<evidence type="ECO:0000256" key="1">
    <source>
        <dbReference type="ARBA" id="ARBA00010795"/>
    </source>
</evidence>
<dbReference type="STRING" id="2010991.A0A3M2SSA0"/>
<sequence>MGWNQWALLRFTNKTFEDTLMLKFPNTGDHWGWPFADTEDTNNRIEIQYGDIERTEIKPQTSYSYGQTGKQNEWSGMSGTVEIYTKATEDSPEEKIARIYYSCPWSGSNEFTIMDVSPGWNVKPWGANFNSGALGSITTEIRRT</sequence>
<dbReference type="AlphaFoldDB" id="A0A3M2SSA0"/>
<gene>
    <name evidence="2" type="ORF">CDV36_000196</name>
</gene>
<evidence type="ECO:0000313" key="2">
    <source>
        <dbReference type="EMBL" id="RMJ20042.1"/>
    </source>
</evidence>
<dbReference type="Gene3D" id="2.60.270.50">
    <property type="match status" value="1"/>
</dbReference>
<accession>A0A3M2SSA0</accession>
<organism evidence="2 3">
    <name type="scientific">Fusarium kuroshium</name>
    <dbReference type="NCBI Taxonomy" id="2010991"/>
    <lineage>
        <taxon>Eukaryota</taxon>
        <taxon>Fungi</taxon>
        <taxon>Dikarya</taxon>
        <taxon>Ascomycota</taxon>
        <taxon>Pezizomycotina</taxon>
        <taxon>Sordariomycetes</taxon>
        <taxon>Hypocreomycetidae</taxon>
        <taxon>Hypocreales</taxon>
        <taxon>Nectriaceae</taxon>
        <taxon>Fusarium</taxon>
        <taxon>Fusarium solani species complex</taxon>
    </lineage>
</organism>
<proteinExistence type="inferred from homology"/>
<dbReference type="GO" id="GO:0019836">
    <property type="term" value="P:symbiont-mediated hemolysis of host erythrocyte"/>
    <property type="evidence" value="ECO:0007669"/>
    <property type="project" value="InterPro"/>
</dbReference>
<dbReference type="InterPro" id="IPR009413">
    <property type="entry name" value="Aegerolysin-typ"/>
</dbReference>
<reference evidence="2 3" key="1">
    <citation type="submission" date="2017-06" db="EMBL/GenBank/DDBJ databases">
        <title>Comparative genomic analysis of Ambrosia Fusariam Clade fungi.</title>
        <authorList>
            <person name="Stajich J.E."/>
            <person name="Carrillo J."/>
            <person name="Kijimoto T."/>
            <person name="Eskalen A."/>
            <person name="O'Donnell K."/>
            <person name="Kasson M."/>
        </authorList>
    </citation>
    <scope>NUCLEOTIDE SEQUENCE [LARGE SCALE GENOMIC DNA]</scope>
    <source>
        <strain evidence="2">UCR3666</strain>
    </source>
</reference>
<name>A0A3M2SSA0_9HYPO</name>